<keyword evidence="2" id="KW-0732">Signal</keyword>
<protein>
    <recommendedName>
        <fullName evidence="5">Cathepsin propeptide inhibitor domain-containing protein</fullName>
    </recommendedName>
</protein>
<evidence type="ECO:0000256" key="1">
    <source>
        <dbReference type="SAM" id="MobiDB-lite"/>
    </source>
</evidence>
<evidence type="ECO:0008006" key="5">
    <source>
        <dbReference type="Google" id="ProtNLM"/>
    </source>
</evidence>
<gene>
    <name evidence="3" type="ORF">BDA96_07G039500</name>
</gene>
<dbReference type="EMBL" id="CM027686">
    <property type="protein sequence ID" value="KAG0522464.1"/>
    <property type="molecule type" value="Genomic_DNA"/>
</dbReference>
<accession>A0A921QHW6</accession>
<reference evidence="3" key="1">
    <citation type="journal article" date="2019" name="BMC Genomics">
        <title>A new reference genome for Sorghum bicolor reveals high levels of sequence similarity between sweet and grain genotypes: implications for the genetics of sugar metabolism.</title>
        <authorList>
            <person name="Cooper E.A."/>
            <person name="Brenton Z.W."/>
            <person name="Flinn B.S."/>
            <person name="Jenkins J."/>
            <person name="Shu S."/>
            <person name="Flowers D."/>
            <person name="Luo F."/>
            <person name="Wang Y."/>
            <person name="Xia P."/>
            <person name="Barry K."/>
            <person name="Daum C."/>
            <person name="Lipzen A."/>
            <person name="Yoshinaga Y."/>
            <person name="Schmutz J."/>
            <person name="Saski C."/>
            <person name="Vermerris W."/>
            <person name="Kresovich S."/>
        </authorList>
    </citation>
    <scope>NUCLEOTIDE SEQUENCE</scope>
</reference>
<organism evidence="3 4">
    <name type="scientific">Sorghum bicolor</name>
    <name type="common">Sorghum</name>
    <name type="synonym">Sorghum vulgare</name>
    <dbReference type="NCBI Taxonomy" id="4558"/>
    <lineage>
        <taxon>Eukaryota</taxon>
        <taxon>Viridiplantae</taxon>
        <taxon>Streptophyta</taxon>
        <taxon>Embryophyta</taxon>
        <taxon>Tracheophyta</taxon>
        <taxon>Spermatophyta</taxon>
        <taxon>Magnoliopsida</taxon>
        <taxon>Liliopsida</taxon>
        <taxon>Poales</taxon>
        <taxon>Poaceae</taxon>
        <taxon>PACMAD clade</taxon>
        <taxon>Panicoideae</taxon>
        <taxon>Andropogonodae</taxon>
        <taxon>Andropogoneae</taxon>
        <taxon>Sorghinae</taxon>
        <taxon>Sorghum</taxon>
    </lineage>
</organism>
<sequence length="143" mass="15795">MARLLHHMSLVTPAIISLLLLLAAALAAAAAAGDTPEKKVGMRFRRANKEEAQWLDRYAETHEPLGAGPLRMVRATPEQEHWLNRFSDVATTDDGEDGAGGSGDNIDFDDDNPYVQALRDWVKRLIKQSLEKGGQTENPFQDL</sequence>
<proteinExistence type="predicted"/>
<feature type="signal peptide" evidence="2">
    <location>
        <begin position="1"/>
        <end position="32"/>
    </location>
</feature>
<dbReference type="AlphaFoldDB" id="A0A921QHW6"/>
<comment type="caution">
    <text evidence="3">The sequence shown here is derived from an EMBL/GenBank/DDBJ whole genome shotgun (WGS) entry which is preliminary data.</text>
</comment>
<reference evidence="3" key="2">
    <citation type="submission" date="2020-10" db="EMBL/GenBank/DDBJ databases">
        <authorList>
            <person name="Cooper E.A."/>
            <person name="Brenton Z.W."/>
            <person name="Flinn B.S."/>
            <person name="Jenkins J."/>
            <person name="Shu S."/>
            <person name="Flowers D."/>
            <person name="Luo F."/>
            <person name="Wang Y."/>
            <person name="Xia P."/>
            <person name="Barry K."/>
            <person name="Daum C."/>
            <person name="Lipzen A."/>
            <person name="Yoshinaga Y."/>
            <person name="Schmutz J."/>
            <person name="Saski C."/>
            <person name="Vermerris W."/>
            <person name="Kresovich S."/>
        </authorList>
    </citation>
    <scope>NUCLEOTIDE SEQUENCE</scope>
</reference>
<evidence type="ECO:0000313" key="3">
    <source>
        <dbReference type="EMBL" id="KAG0522464.1"/>
    </source>
</evidence>
<feature type="chain" id="PRO_5038013219" description="Cathepsin propeptide inhibitor domain-containing protein" evidence="2">
    <location>
        <begin position="33"/>
        <end position="143"/>
    </location>
</feature>
<feature type="region of interest" description="Disordered" evidence="1">
    <location>
        <begin position="90"/>
        <end position="111"/>
    </location>
</feature>
<dbReference type="Proteomes" id="UP000807115">
    <property type="component" value="Chromosome 7"/>
</dbReference>
<evidence type="ECO:0000256" key="2">
    <source>
        <dbReference type="SAM" id="SignalP"/>
    </source>
</evidence>
<name>A0A921QHW6_SORBI</name>
<evidence type="ECO:0000313" key="4">
    <source>
        <dbReference type="Proteomes" id="UP000807115"/>
    </source>
</evidence>